<dbReference type="Proteomes" id="UP001238163">
    <property type="component" value="Unassembled WGS sequence"/>
</dbReference>
<dbReference type="InterPro" id="IPR018759">
    <property type="entry name" value="BBP2_2"/>
</dbReference>
<keyword evidence="3" id="KW-1185">Reference proteome</keyword>
<dbReference type="Gene3D" id="2.40.160.10">
    <property type="entry name" value="Porin"/>
    <property type="match status" value="1"/>
</dbReference>
<reference evidence="2" key="1">
    <citation type="submission" date="2023-07" db="EMBL/GenBank/DDBJ databases">
        <title>Genomic Encyclopedia of Type Strains, Phase IV (KMG-IV): sequencing the most valuable type-strain genomes for metagenomic binning, comparative biology and taxonomic classification.</title>
        <authorList>
            <person name="Goeker M."/>
        </authorList>
    </citation>
    <scope>NUCLEOTIDE SEQUENCE</scope>
    <source>
        <strain evidence="2">DSM 24202</strain>
    </source>
</reference>
<sequence length="401" mass="44443">MISNKLKTAVLAGGVVLGSISFANAASVLGRYFDTTSVALPDKLALGIYEEVRYEDNLFSTGSGERGGIVFSTGATLDASRARGEFSYAIKADVAYDHYHKFASDLSAPVYTITPMVRYDQGNWDFVLGGNFLHSHTVLDRGVGGGTRSKYYVSGVDATWNLHLNEKWGLAVTGEYENKDYTDGFYDDEDYELYEMTIAPYYVFSPKTKAGVSMGYAVKEYNDSVRYADSDTIMLNGFVDYRVTGKISTHATAGAEWVNYDDTFNDRKDENDALFNCGLTVRYAMLSNLDLSVGLLHKHDDNSGASGGLQQDTDALLGLTWRINSKLTLAQNFSHTWSDKKDGITTDNTQIGYDATLSYDMTKNLTIYGGYEYGNTDYSNLAVKDADYTTNIYHMGVRYTF</sequence>
<evidence type="ECO:0000313" key="3">
    <source>
        <dbReference type="Proteomes" id="UP001238163"/>
    </source>
</evidence>
<keyword evidence="1" id="KW-0732">Signal</keyword>
<dbReference type="InterPro" id="IPR023614">
    <property type="entry name" value="Porin_dom_sf"/>
</dbReference>
<dbReference type="RefSeq" id="WP_307260102.1">
    <property type="nucleotide sequence ID" value="NZ_JAUSVL010000001.1"/>
</dbReference>
<protein>
    <submittedName>
        <fullName evidence="2">Opacity protein-like surface antigen</fullName>
    </submittedName>
</protein>
<dbReference type="AlphaFoldDB" id="A0AAE3VE07"/>
<evidence type="ECO:0000313" key="2">
    <source>
        <dbReference type="EMBL" id="MDQ0288768.1"/>
    </source>
</evidence>
<dbReference type="EMBL" id="JAUSVL010000001">
    <property type="protein sequence ID" value="MDQ0288768.1"/>
    <property type="molecule type" value="Genomic_DNA"/>
</dbReference>
<name>A0AAE3VE07_9BACT</name>
<gene>
    <name evidence="2" type="ORF">J3R75_000875</name>
</gene>
<dbReference type="Pfam" id="PF10082">
    <property type="entry name" value="BBP2_2"/>
    <property type="match status" value="1"/>
</dbReference>
<dbReference type="SUPFAM" id="SSF56935">
    <property type="entry name" value="Porins"/>
    <property type="match status" value="1"/>
</dbReference>
<evidence type="ECO:0000256" key="1">
    <source>
        <dbReference type="SAM" id="SignalP"/>
    </source>
</evidence>
<feature type="chain" id="PRO_5042099503" evidence="1">
    <location>
        <begin position="26"/>
        <end position="401"/>
    </location>
</feature>
<accession>A0AAE3VE07</accession>
<proteinExistence type="predicted"/>
<feature type="signal peptide" evidence="1">
    <location>
        <begin position="1"/>
        <end position="25"/>
    </location>
</feature>
<organism evidence="2 3">
    <name type="scientific">Oligosphaera ethanolica</name>
    <dbReference type="NCBI Taxonomy" id="760260"/>
    <lineage>
        <taxon>Bacteria</taxon>
        <taxon>Pseudomonadati</taxon>
        <taxon>Lentisphaerota</taxon>
        <taxon>Oligosphaeria</taxon>
        <taxon>Oligosphaerales</taxon>
        <taxon>Oligosphaeraceae</taxon>
        <taxon>Oligosphaera</taxon>
    </lineage>
</organism>
<comment type="caution">
    <text evidence="2">The sequence shown here is derived from an EMBL/GenBank/DDBJ whole genome shotgun (WGS) entry which is preliminary data.</text>
</comment>